<reference evidence="2 3" key="1">
    <citation type="submission" date="2022-02" db="EMBL/GenBank/DDBJ databases">
        <title>The genome sequence of Shewanella sp. 3B26.</title>
        <authorList>
            <person name="Du J."/>
        </authorList>
    </citation>
    <scope>NUCLEOTIDE SEQUENCE [LARGE SCALE GENOMIC DNA]</scope>
    <source>
        <strain evidence="2 3">3B26</strain>
    </source>
</reference>
<proteinExistence type="predicted"/>
<sequence>MKVFALTAALIGSAILAAPVVAAPMETLTVIYRSPLDYALYQQKAEMLGVFHAKHGESIRIDAHEQLNEMAIAFSTMSPLALTRISSDAPQADNTARRMTAPQ</sequence>
<dbReference type="EMBL" id="JAKUDL010000005">
    <property type="protein sequence ID" value="MCH4295696.1"/>
    <property type="molecule type" value="Genomic_DNA"/>
</dbReference>
<dbReference type="RefSeq" id="WP_240591847.1">
    <property type="nucleotide sequence ID" value="NZ_JAKUDL010000005.1"/>
</dbReference>
<evidence type="ECO:0000313" key="3">
    <source>
        <dbReference type="Proteomes" id="UP001297581"/>
    </source>
</evidence>
<gene>
    <name evidence="2" type="ORF">MJ923_15435</name>
</gene>
<organism evidence="2 3">
    <name type="scientific">Shewanella zhuhaiensis</name>
    <dbReference type="NCBI Taxonomy" id="2919576"/>
    <lineage>
        <taxon>Bacteria</taxon>
        <taxon>Pseudomonadati</taxon>
        <taxon>Pseudomonadota</taxon>
        <taxon>Gammaproteobacteria</taxon>
        <taxon>Alteromonadales</taxon>
        <taxon>Shewanellaceae</taxon>
        <taxon>Shewanella</taxon>
    </lineage>
</organism>
<evidence type="ECO:0000313" key="2">
    <source>
        <dbReference type="EMBL" id="MCH4295696.1"/>
    </source>
</evidence>
<dbReference type="Proteomes" id="UP001297581">
    <property type="component" value="Unassembled WGS sequence"/>
</dbReference>
<accession>A0AAJ1BJ89</accession>
<feature type="signal peptide" evidence="1">
    <location>
        <begin position="1"/>
        <end position="22"/>
    </location>
</feature>
<keyword evidence="1" id="KW-0732">Signal</keyword>
<evidence type="ECO:0000256" key="1">
    <source>
        <dbReference type="SAM" id="SignalP"/>
    </source>
</evidence>
<comment type="caution">
    <text evidence="2">The sequence shown here is derived from an EMBL/GenBank/DDBJ whole genome shotgun (WGS) entry which is preliminary data.</text>
</comment>
<name>A0AAJ1BJ89_9GAMM</name>
<feature type="chain" id="PRO_5042545829" evidence="1">
    <location>
        <begin position="23"/>
        <end position="103"/>
    </location>
</feature>
<dbReference type="AlphaFoldDB" id="A0AAJ1BJ89"/>
<keyword evidence="3" id="KW-1185">Reference proteome</keyword>
<protein>
    <submittedName>
        <fullName evidence="2">Uncharacterized protein</fullName>
    </submittedName>
</protein>